<accession>A0A9D4QKZ0</accession>
<dbReference type="AlphaFoldDB" id="A0A9D4QKZ0"/>
<reference evidence="1" key="2">
    <citation type="submission" date="2020-11" db="EMBL/GenBank/DDBJ databases">
        <authorList>
            <person name="McCartney M.A."/>
            <person name="Auch B."/>
            <person name="Kono T."/>
            <person name="Mallez S."/>
            <person name="Becker A."/>
            <person name="Gohl D.M."/>
            <person name="Silverstein K.A.T."/>
            <person name="Koren S."/>
            <person name="Bechman K.B."/>
            <person name="Herman A."/>
            <person name="Abrahante J.E."/>
            <person name="Garbe J."/>
        </authorList>
    </citation>
    <scope>NUCLEOTIDE SEQUENCE</scope>
    <source>
        <strain evidence="1">Duluth1</strain>
        <tissue evidence="1">Whole animal</tissue>
    </source>
</reference>
<gene>
    <name evidence="1" type="ORF">DPMN_108420</name>
</gene>
<dbReference type="InterPro" id="IPR043129">
    <property type="entry name" value="ATPase_NBD"/>
</dbReference>
<keyword evidence="2" id="KW-1185">Reference proteome</keyword>
<dbReference type="SUPFAM" id="SSF53067">
    <property type="entry name" value="Actin-like ATPase domain"/>
    <property type="match status" value="2"/>
</dbReference>
<dbReference type="PANTHER" id="PTHR14187">
    <property type="entry name" value="ALPHA KINASE/ELONGATION FACTOR 2 KINASE"/>
    <property type="match status" value="1"/>
</dbReference>
<dbReference type="Gene3D" id="3.30.420.40">
    <property type="match status" value="2"/>
</dbReference>
<dbReference type="EMBL" id="JAIWYP010000004">
    <property type="protein sequence ID" value="KAH3835081.1"/>
    <property type="molecule type" value="Genomic_DNA"/>
</dbReference>
<name>A0A9D4QKZ0_DREPO</name>
<dbReference type="PANTHER" id="PTHR14187:SF5">
    <property type="entry name" value="HEAT SHOCK 70 KDA PROTEIN 12A"/>
    <property type="match status" value="1"/>
</dbReference>
<reference evidence="1" key="1">
    <citation type="journal article" date="2019" name="bioRxiv">
        <title>The Genome of the Zebra Mussel, Dreissena polymorpha: A Resource for Invasive Species Research.</title>
        <authorList>
            <person name="McCartney M.A."/>
            <person name="Auch B."/>
            <person name="Kono T."/>
            <person name="Mallez S."/>
            <person name="Zhang Y."/>
            <person name="Obille A."/>
            <person name="Becker A."/>
            <person name="Abrahante J.E."/>
            <person name="Garbe J."/>
            <person name="Badalamenti J.P."/>
            <person name="Herman A."/>
            <person name="Mangelson H."/>
            <person name="Liachko I."/>
            <person name="Sullivan S."/>
            <person name="Sone E.D."/>
            <person name="Koren S."/>
            <person name="Silverstein K.A.T."/>
            <person name="Beckman K.B."/>
            <person name="Gohl D.M."/>
        </authorList>
    </citation>
    <scope>NUCLEOTIDE SEQUENCE</scope>
    <source>
        <strain evidence="1">Duluth1</strain>
        <tissue evidence="1">Whole animal</tissue>
    </source>
</reference>
<proteinExistence type="predicted"/>
<dbReference type="Gene3D" id="3.90.640.10">
    <property type="entry name" value="Actin, Chain A, domain 4"/>
    <property type="match status" value="1"/>
</dbReference>
<evidence type="ECO:0000313" key="1">
    <source>
        <dbReference type="EMBL" id="KAH3835081.1"/>
    </source>
</evidence>
<evidence type="ECO:0000313" key="2">
    <source>
        <dbReference type="Proteomes" id="UP000828390"/>
    </source>
</evidence>
<sequence>MHSKSTITDQRNRDYSALEVFAISIRYVKDKIIERVKDQETVTEKDVYFVLTCPAIWSEHAKQFMRNAAFKAGIPHDHLRIGLEPECAAIYLHNVTLPELSTSNRKSFGMQDGDGYLIVDMGGGTVDIAAHKINRRGAFEEIMVPNGGPWGALNINLKFEQALVALSGGGTFETFRRECSQDYLELMRSFEYKKIAFPGESSSSKVVLTIPTTYRECHLAENHVDLTQSLKEVHHAVMDSVQFNPKNNKISLTKSGFENLYKDTLESIVSNVKTILSELVDKKRFQIKTIFCVGGFADCQMLRDRFKTEFEGRVVFPKEAITAVMKGAIIFGRDERIVETRISKFTYGLDWSLEFDPKKHLKWKLERTDSGPVCRDCFLPIAQKDQSIRSDMPTKVIDSYVKTVDQKEMEFPFYRTSSGEPPKYIDEPGCLYMGSMCVALDDISGGLDRSVKLEIYFGATEMRAVATDNKNRVHSVAFNLSETQV</sequence>
<dbReference type="Proteomes" id="UP000828390">
    <property type="component" value="Unassembled WGS sequence"/>
</dbReference>
<protein>
    <submittedName>
        <fullName evidence="1">Uncharacterized protein</fullName>
    </submittedName>
</protein>
<comment type="caution">
    <text evidence="1">The sequence shown here is derived from an EMBL/GenBank/DDBJ whole genome shotgun (WGS) entry which is preliminary data.</text>
</comment>
<organism evidence="1 2">
    <name type="scientific">Dreissena polymorpha</name>
    <name type="common">Zebra mussel</name>
    <name type="synonym">Mytilus polymorpha</name>
    <dbReference type="NCBI Taxonomy" id="45954"/>
    <lineage>
        <taxon>Eukaryota</taxon>
        <taxon>Metazoa</taxon>
        <taxon>Spiralia</taxon>
        <taxon>Lophotrochozoa</taxon>
        <taxon>Mollusca</taxon>
        <taxon>Bivalvia</taxon>
        <taxon>Autobranchia</taxon>
        <taxon>Heteroconchia</taxon>
        <taxon>Euheterodonta</taxon>
        <taxon>Imparidentia</taxon>
        <taxon>Neoheterodontei</taxon>
        <taxon>Myida</taxon>
        <taxon>Dreissenoidea</taxon>
        <taxon>Dreissenidae</taxon>
        <taxon>Dreissena</taxon>
    </lineage>
</organism>